<evidence type="ECO:0000313" key="13">
    <source>
        <dbReference type="EMBL" id="TQE92554.1"/>
    </source>
</evidence>
<keyword evidence="5" id="KW-0547">Nucleotide-binding</keyword>
<dbReference type="Pfam" id="PF04313">
    <property type="entry name" value="HSDR_N"/>
    <property type="match status" value="1"/>
</dbReference>
<proteinExistence type="inferred from homology"/>
<comment type="caution">
    <text evidence="13">The sequence shown here is derived from an EMBL/GenBank/DDBJ whole genome shotgun (WGS) entry which is preliminary data.</text>
</comment>
<feature type="domain" description="SWI2/SNF2 ATPase" evidence="12">
    <location>
        <begin position="268"/>
        <end position="383"/>
    </location>
</feature>
<dbReference type="GO" id="GO:0005524">
    <property type="term" value="F:ATP binding"/>
    <property type="evidence" value="ECO:0007669"/>
    <property type="project" value="UniProtKB-KW"/>
</dbReference>
<dbReference type="InterPro" id="IPR027417">
    <property type="entry name" value="P-loop_NTPase"/>
</dbReference>
<keyword evidence="4" id="KW-0540">Nuclease</keyword>
<dbReference type="Gene3D" id="3.40.50.300">
    <property type="entry name" value="P-loop containing nucleotide triphosphate hydrolases"/>
    <property type="match status" value="1"/>
</dbReference>
<evidence type="ECO:0000256" key="7">
    <source>
        <dbReference type="ARBA" id="ARBA00022759"/>
    </source>
</evidence>
<feature type="domain" description="Restriction endonuclease type I HsdR N-terminal" evidence="11">
    <location>
        <begin position="5"/>
        <end position="210"/>
    </location>
</feature>
<dbReference type="PANTHER" id="PTHR30195">
    <property type="entry name" value="TYPE I SITE-SPECIFIC DEOXYRIBONUCLEASE PROTEIN SUBUNIT M AND R"/>
    <property type="match status" value="1"/>
</dbReference>
<dbReference type="PANTHER" id="PTHR30195:SF15">
    <property type="entry name" value="TYPE I RESTRICTION ENZYME HINDI ENDONUCLEASE SUBUNIT"/>
    <property type="match status" value="1"/>
</dbReference>
<reference evidence="13 14" key="1">
    <citation type="submission" date="2019-06" db="EMBL/GenBank/DDBJ databases">
        <title>Metagenome assembled Genome of Spiribacter salinus SL48-SHIP from the microbial mat of Salt Lake 48 (Novosibirsk region, Russia).</title>
        <authorList>
            <person name="Shipova A."/>
            <person name="Rozanov A.S."/>
            <person name="Bryanskaya A.V."/>
            <person name="Peltek S.E."/>
        </authorList>
    </citation>
    <scope>NUCLEOTIDE SEQUENCE [LARGE SCALE GENOMIC DNA]</scope>
    <source>
        <strain evidence="13">SL48-SHIP-2</strain>
    </source>
</reference>
<evidence type="ECO:0000256" key="1">
    <source>
        <dbReference type="ARBA" id="ARBA00000851"/>
    </source>
</evidence>
<evidence type="ECO:0000256" key="5">
    <source>
        <dbReference type="ARBA" id="ARBA00022741"/>
    </source>
</evidence>
<dbReference type="Gene3D" id="3.90.1570.50">
    <property type="match status" value="1"/>
</dbReference>
<evidence type="ECO:0000313" key="14">
    <source>
        <dbReference type="Proteomes" id="UP000315400"/>
    </source>
</evidence>
<evidence type="ECO:0000256" key="10">
    <source>
        <dbReference type="ARBA" id="ARBA00023125"/>
    </source>
</evidence>
<evidence type="ECO:0000259" key="12">
    <source>
        <dbReference type="Pfam" id="PF18766"/>
    </source>
</evidence>
<keyword evidence="10" id="KW-0238">DNA-binding</keyword>
<dbReference type="AlphaFoldDB" id="A0A540V706"/>
<dbReference type="InterPro" id="IPR007409">
    <property type="entry name" value="Restrct_endonuc_type1_HsdR_N"/>
</dbReference>
<comment type="similarity">
    <text evidence="2">Belongs to the HsdR family.</text>
</comment>
<dbReference type="EMBL" id="VIFK01000649">
    <property type="protein sequence ID" value="TQE92554.1"/>
    <property type="molecule type" value="Genomic_DNA"/>
</dbReference>
<dbReference type="GO" id="GO:0003677">
    <property type="term" value="F:DNA binding"/>
    <property type="evidence" value="ECO:0007669"/>
    <property type="project" value="UniProtKB-KW"/>
</dbReference>
<feature type="non-terminal residue" evidence="13">
    <location>
        <position position="387"/>
    </location>
</feature>
<keyword evidence="8" id="KW-0378">Hydrolase</keyword>
<accession>A0A540V706</accession>
<evidence type="ECO:0000256" key="4">
    <source>
        <dbReference type="ARBA" id="ARBA00022722"/>
    </source>
</evidence>
<gene>
    <name evidence="13" type="ORF">FKY71_19825</name>
</gene>
<comment type="catalytic activity">
    <reaction evidence="1">
        <text>Endonucleolytic cleavage of DNA to give random double-stranded fragments with terminal 5'-phosphates, ATP is simultaneously hydrolyzed.</text>
        <dbReference type="EC" id="3.1.21.3"/>
    </reaction>
</comment>
<evidence type="ECO:0000259" key="11">
    <source>
        <dbReference type="Pfam" id="PF04313"/>
    </source>
</evidence>
<evidence type="ECO:0000256" key="9">
    <source>
        <dbReference type="ARBA" id="ARBA00022840"/>
    </source>
</evidence>
<evidence type="ECO:0000256" key="8">
    <source>
        <dbReference type="ARBA" id="ARBA00022801"/>
    </source>
</evidence>
<evidence type="ECO:0000256" key="6">
    <source>
        <dbReference type="ARBA" id="ARBA00022747"/>
    </source>
</evidence>
<dbReference type="GO" id="GO:0009307">
    <property type="term" value="P:DNA restriction-modification system"/>
    <property type="evidence" value="ECO:0007669"/>
    <property type="project" value="UniProtKB-KW"/>
</dbReference>
<dbReference type="InterPro" id="IPR051268">
    <property type="entry name" value="Type-I_R_enzyme_R_subunit"/>
</dbReference>
<keyword evidence="9" id="KW-0067">ATP-binding</keyword>
<dbReference type="EC" id="3.1.21.3" evidence="3"/>
<evidence type="ECO:0000256" key="2">
    <source>
        <dbReference type="ARBA" id="ARBA00008598"/>
    </source>
</evidence>
<dbReference type="InterPro" id="IPR040980">
    <property type="entry name" value="SWI2_SNF2"/>
</dbReference>
<sequence length="387" mass="43956">MPIVTEDTYEQHALATLAELGYEVLHGPDIAPDCDTPLRMSWDGAYLDAVLVDQVVRLNPDLPRQAVDEAIAALKQADAIDLVSRNRKVYKWLRDGLKVTFQLGGEERTEFVRLIDVTKPSANRFHAVNQFTLRGSKQPRRPDIVLFVNGIPLLVFELKNPVDVNADVWAAWRQIQTYKEEIPQLFETNLACVISDGEEARLGSLTAPREWYLRWRVIENEQDRPKGMLPLEILIRGLCRQDYLIEYFRDFVLFQAEKHTSKIIAQYHQFHGVRAAVTRTLEAAQPAGDKKGGVFWHTQGSGKSLSATFYAGILMEHPQMKNPTIVVVTDRNDLDGQLFRTFGQASDLLGEVPEQAESREDLKRLLDQRASGGIIFTTIQKFSPDER</sequence>
<protein>
    <recommendedName>
        <fullName evidence="3">type I site-specific deoxyribonuclease</fullName>
        <ecNumber evidence="3">3.1.21.3</ecNumber>
    </recommendedName>
</protein>
<keyword evidence="7 13" id="KW-0255">Endonuclease</keyword>
<dbReference type="CDD" id="cd22332">
    <property type="entry name" value="HsdR_N"/>
    <property type="match status" value="1"/>
</dbReference>
<dbReference type="SUPFAM" id="SSF52540">
    <property type="entry name" value="P-loop containing nucleoside triphosphate hydrolases"/>
    <property type="match status" value="1"/>
</dbReference>
<dbReference type="GO" id="GO:0009035">
    <property type="term" value="F:type I site-specific deoxyribonuclease activity"/>
    <property type="evidence" value="ECO:0007669"/>
    <property type="project" value="UniProtKB-EC"/>
</dbReference>
<dbReference type="Proteomes" id="UP000315400">
    <property type="component" value="Unassembled WGS sequence"/>
</dbReference>
<organism evidence="13 14">
    <name type="scientific">Spiribacter salinus</name>
    <dbReference type="NCBI Taxonomy" id="1335746"/>
    <lineage>
        <taxon>Bacteria</taxon>
        <taxon>Pseudomonadati</taxon>
        <taxon>Pseudomonadota</taxon>
        <taxon>Gammaproteobacteria</taxon>
        <taxon>Chromatiales</taxon>
        <taxon>Ectothiorhodospiraceae</taxon>
        <taxon>Spiribacter</taxon>
    </lineage>
</organism>
<evidence type="ECO:0000256" key="3">
    <source>
        <dbReference type="ARBA" id="ARBA00012654"/>
    </source>
</evidence>
<name>A0A540V706_9GAMM</name>
<dbReference type="Pfam" id="PF18766">
    <property type="entry name" value="SWI2_SNF2"/>
    <property type="match status" value="1"/>
</dbReference>
<keyword evidence="6" id="KW-0680">Restriction system</keyword>